<reference evidence="1" key="1">
    <citation type="journal article" date="2021" name="PeerJ">
        <title>Extensive microbial diversity within the chicken gut microbiome revealed by metagenomics and culture.</title>
        <authorList>
            <person name="Gilroy R."/>
            <person name="Ravi A."/>
            <person name="Getino M."/>
            <person name="Pursley I."/>
            <person name="Horton D.L."/>
            <person name="Alikhan N.F."/>
            <person name="Baker D."/>
            <person name="Gharbi K."/>
            <person name="Hall N."/>
            <person name="Watson M."/>
            <person name="Adriaenssens E.M."/>
            <person name="Foster-Nyarko E."/>
            <person name="Jarju S."/>
            <person name="Secka A."/>
            <person name="Antonio M."/>
            <person name="Oren A."/>
            <person name="Chaudhuri R.R."/>
            <person name="La Ragione R."/>
            <person name="Hildebrand F."/>
            <person name="Pallen M.J."/>
        </authorList>
    </citation>
    <scope>NUCLEOTIDE SEQUENCE</scope>
    <source>
        <strain evidence="1">G4-2901</strain>
    </source>
</reference>
<gene>
    <name evidence="1" type="ORF">H9777_10005</name>
</gene>
<comment type="caution">
    <text evidence="1">The sequence shown here is derived from an EMBL/GenBank/DDBJ whole genome shotgun (WGS) entry which is preliminary data.</text>
</comment>
<protein>
    <submittedName>
        <fullName evidence="1">DUF4250 domain-containing protein</fullName>
    </submittedName>
</protein>
<name>A0A948WXC7_9BACT</name>
<evidence type="ECO:0000313" key="1">
    <source>
        <dbReference type="EMBL" id="MBU3838620.1"/>
    </source>
</evidence>
<reference evidence="1" key="2">
    <citation type="submission" date="2021-04" db="EMBL/GenBank/DDBJ databases">
        <authorList>
            <person name="Gilroy R."/>
        </authorList>
    </citation>
    <scope>NUCLEOTIDE SEQUENCE</scope>
    <source>
        <strain evidence="1">G4-2901</strain>
    </source>
</reference>
<accession>A0A948WXC7</accession>
<dbReference type="Proteomes" id="UP000783796">
    <property type="component" value="Unassembled WGS sequence"/>
</dbReference>
<dbReference type="InterPro" id="IPR025346">
    <property type="entry name" value="DUF4250"/>
</dbReference>
<dbReference type="Pfam" id="PF14056">
    <property type="entry name" value="DUF4250"/>
    <property type="match status" value="1"/>
</dbReference>
<organism evidence="1 2">
    <name type="scientific">Candidatus Phocaeicola faecigallinarum</name>
    <dbReference type="NCBI Taxonomy" id="2838732"/>
    <lineage>
        <taxon>Bacteria</taxon>
        <taxon>Pseudomonadati</taxon>
        <taxon>Bacteroidota</taxon>
        <taxon>Bacteroidia</taxon>
        <taxon>Bacteroidales</taxon>
        <taxon>Bacteroidaceae</taxon>
        <taxon>Phocaeicola</taxon>
    </lineage>
</organism>
<evidence type="ECO:0000313" key="2">
    <source>
        <dbReference type="Proteomes" id="UP000783796"/>
    </source>
</evidence>
<proteinExistence type="predicted"/>
<sequence>MELPNDPMMLFSLINMKLRDFYPSLDSLCNDLNLNKDEIISRLKDAGFEYNEELNKFW</sequence>
<dbReference type="AlphaFoldDB" id="A0A948WXC7"/>
<dbReference type="EMBL" id="JAHLFW010000081">
    <property type="protein sequence ID" value="MBU3838620.1"/>
    <property type="molecule type" value="Genomic_DNA"/>
</dbReference>